<evidence type="ECO:0000313" key="9">
    <source>
        <dbReference type="Proteomes" id="UP000034805"/>
    </source>
</evidence>
<sequence>MNGAIDTQRSVTMSDSVAPEAPDLESSSAPWPTPLAQPPHVSDPAVPSATKRVCFYKSGDPRFSGLHVVINNRTFKTFDALLDSLSKKVPLPFGVRNITTPRGTHAVHSLHELEDGKSYICSDQKKVKPLNLEAARRTLPPWNMTRPLGGRRATNRSTHQSVRLDASPALQMPKQLTVFRNGNPSVWHVLILQTQSSETFDGVLKQVSELMKFPVQKLFTLDGRKVDGLSALNMCCGPVVASSHEPFRAANYNVQSPTQTMFLSRVPDAEEYHHPQQQTDFPSNRTSPMETGNDLLGATETEPFPHVANERDPRSLVPSDDDIEKSFRINEDGSMTVEMKVRLTIKEEEIIHWTTTLKRSTITKRAQVGCGQEADPKLPRSPEENTDATIIGAQKPEDHSSSAGDRASSTSLNMDEQLRLRRAPTPGFGLVTRKQSSVESVTAVSDRRVTRSLVGAYSCTEEGPDGEVTEDHWLVCRTNSTSVPKARTARFTESEGYSASQSSDVSEVLQIQNNNEAERTEFVLDISCDRFGQDHKLLVPIH</sequence>
<dbReference type="SMART" id="SM00537">
    <property type="entry name" value="DCX"/>
    <property type="match status" value="2"/>
</dbReference>
<dbReference type="GO" id="GO:0060041">
    <property type="term" value="P:retina development in camera-type eye"/>
    <property type="evidence" value="ECO:0007669"/>
    <property type="project" value="TreeGrafter"/>
</dbReference>
<feature type="compositionally biased region" description="Basic and acidic residues" evidence="6">
    <location>
        <begin position="374"/>
        <end position="383"/>
    </location>
</feature>
<comment type="caution">
    <text evidence="8">The sequence shown here is derived from an EMBL/GenBank/DDBJ whole genome shotgun (WGS) entry which is preliminary data.</text>
</comment>
<feature type="domain" description="Doublecortin" evidence="7">
    <location>
        <begin position="51"/>
        <end position="133"/>
    </location>
</feature>
<evidence type="ECO:0000313" key="8">
    <source>
        <dbReference type="EMBL" id="KPP66264.1"/>
    </source>
</evidence>
<gene>
    <name evidence="8" type="ORF">Z043_115254</name>
</gene>
<dbReference type="PANTHER" id="PTHR23005:SF4">
    <property type="entry name" value="OXYGEN-REGULATED PROTEIN 1"/>
    <property type="match status" value="1"/>
</dbReference>
<dbReference type="InterPro" id="IPR003533">
    <property type="entry name" value="Doublecortin_dom"/>
</dbReference>
<feature type="region of interest" description="Disordered" evidence="6">
    <location>
        <begin position="1"/>
        <end position="45"/>
    </location>
</feature>
<dbReference type="GO" id="GO:0042461">
    <property type="term" value="P:photoreceptor cell development"/>
    <property type="evidence" value="ECO:0007669"/>
    <property type="project" value="TreeGrafter"/>
</dbReference>
<dbReference type="EMBL" id="JARO02005764">
    <property type="protein sequence ID" value="KPP66264.1"/>
    <property type="molecule type" value="Genomic_DNA"/>
</dbReference>
<feature type="compositionally biased region" description="Low complexity" evidence="6">
    <location>
        <begin position="401"/>
        <end position="411"/>
    </location>
</feature>
<dbReference type="PANTHER" id="PTHR23005">
    <property type="entry name" value="RETINITIS PIGMENTOSA 1 PROTEIN"/>
    <property type="match status" value="1"/>
</dbReference>
<accession>A0A0P7TXX6</accession>
<dbReference type="Proteomes" id="UP000034805">
    <property type="component" value="Unassembled WGS sequence"/>
</dbReference>
<dbReference type="Pfam" id="PF03607">
    <property type="entry name" value="DCX"/>
    <property type="match status" value="2"/>
</dbReference>
<evidence type="ECO:0000256" key="4">
    <source>
        <dbReference type="ARBA" id="ARBA00022737"/>
    </source>
</evidence>
<name>A0A0P7TXX6_SCLFO</name>
<feature type="compositionally biased region" description="Polar residues" evidence="6">
    <location>
        <begin position="275"/>
        <end position="290"/>
    </location>
</feature>
<evidence type="ECO:0000256" key="2">
    <source>
        <dbReference type="ARBA" id="ARBA00004496"/>
    </source>
</evidence>
<protein>
    <submittedName>
        <fullName evidence="8">Oxygen-regulated protein 1-like</fullName>
    </submittedName>
</protein>
<evidence type="ECO:0000256" key="3">
    <source>
        <dbReference type="ARBA" id="ARBA00022490"/>
    </source>
</evidence>
<dbReference type="Gene3D" id="3.10.20.230">
    <property type="entry name" value="Doublecortin domain"/>
    <property type="match status" value="2"/>
</dbReference>
<feature type="region of interest" description="Disordered" evidence="6">
    <location>
        <begin position="270"/>
        <end position="320"/>
    </location>
</feature>
<evidence type="ECO:0000256" key="6">
    <source>
        <dbReference type="SAM" id="MobiDB-lite"/>
    </source>
</evidence>
<dbReference type="STRING" id="113540.ENSSFOP00015069946"/>
<proteinExistence type="predicted"/>
<evidence type="ECO:0000259" key="7">
    <source>
        <dbReference type="PROSITE" id="PS50309"/>
    </source>
</evidence>
<dbReference type="GO" id="GO:0043005">
    <property type="term" value="C:neuron projection"/>
    <property type="evidence" value="ECO:0007669"/>
    <property type="project" value="UniProtKB-ARBA"/>
</dbReference>
<reference evidence="8 9" key="1">
    <citation type="submission" date="2015-08" db="EMBL/GenBank/DDBJ databases">
        <title>The genome of the Asian arowana (Scleropages formosus).</title>
        <authorList>
            <person name="Tan M.H."/>
            <person name="Gan H.M."/>
            <person name="Croft L.J."/>
            <person name="Austin C.M."/>
        </authorList>
    </citation>
    <scope>NUCLEOTIDE SEQUENCE [LARGE SCALE GENOMIC DNA]</scope>
    <source>
        <strain evidence="8">Aro1</strain>
    </source>
</reference>
<dbReference type="SUPFAM" id="SSF89837">
    <property type="entry name" value="Doublecortin (DC)"/>
    <property type="match status" value="2"/>
</dbReference>
<keyword evidence="4" id="KW-0677">Repeat</keyword>
<organism evidence="8 9">
    <name type="scientific">Scleropages formosus</name>
    <name type="common">Asian bonytongue</name>
    <name type="synonym">Osteoglossum formosum</name>
    <dbReference type="NCBI Taxonomy" id="113540"/>
    <lineage>
        <taxon>Eukaryota</taxon>
        <taxon>Metazoa</taxon>
        <taxon>Chordata</taxon>
        <taxon>Craniata</taxon>
        <taxon>Vertebrata</taxon>
        <taxon>Euteleostomi</taxon>
        <taxon>Actinopterygii</taxon>
        <taxon>Neopterygii</taxon>
        <taxon>Teleostei</taxon>
        <taxon>Osteoglossocephala</taxon>
        <taxon>Osteoglossomorpha</taxon>
        <taxon>Osteoglossiformes</taxon>
        <taxon>Osteoglossidae</taxon>
        <taxon>Scleropages</taxon>
    </lineage>
</organism>
<dbReference type="FunFam" id="3.10.20.230:FF:000006">
    <property type="entry name" value="Oxygen-regulated protein 1"/>
    <property type="match status" value="1"/>
</dbReference>
<keyword evidence="5" id="KW-0966">Cell projection</keyword>
<dbReference type="InterPro" id="IPR036572">
    <property type="entry name" value="Doublecortin_dom_sf"/>
</dbReference>
<feature type="compositionally biased region" description="Polar residues" evidence="6">
    <location>
        <begin position="1"/>
        <end position="15"/>
    </location>
</feature>
<evidence type="ECO:0000256" key="5">
    <source>
        <dbReference type="ARBA" id="ARBA00023273"/>
    </source>
</evidence>
<dbReference type="AlphaFoldDB" id="A0A0P7TXX6"/>
<dbReference type="GO" id="GO:0035082">
    <property type="term" value="P:axoneme assembly"/>
    <property type="evidence" value="ECO:0007669"/>
    <property type="project" value="TreeGrafter"/>
</dbReference>
<dbReference type="GO" id="GO:0005930">
    <property type="term" value="C:axoneme"/>
    <property type="evidence" value="ECO:0007669"/>
    <property type="project" value="TreeGrafter"/>
</dbReference>
<feature type="domain" description="Doublecortin" evidence="7">
    <location>
        <begin position="174"/>
        <end position="253"/>
    </location>
</feature>
<dbReference type="GO" id="GO:0035556">
    <property type="term" value="P:intracellular signal transduction"/>
    <property type="evidence" value="ECO:0007669"/>
    <property type="project" value="InterPro"/>
</dbReference>
<comment type="subcellular location">
    <subcellularLocation>
        <location evidence="1">Cell projection</location>
    </subcellularLocation>
    <subcellularLocation>
        <location evidence="2">Cytoplasm</location>
    </subcellularLocation>
</comment>
<evidence type="ECO:0000256" key="1">
    <source>
        <dbReference type="ARBA" id="ARBA00004316"/>
    </source>
</evidence>
<feature type="region of interest" description="Disordered" evidence="6">
    <location>
        <begin position="141"/>
        <end position="161"/>
    </location>
</feature>
<keyword evidence="3" id="KW-0963">Cytoplasm</keyword>
<dbReference type="PROSITE" id="PS50309">
    <property type="entry name" value="DC"/>
    <property type="match status" value="2"/>
</dbReference>
<feature type="region of interest" description="Disordered" evidence="6">
    <location>
        <begin position="366"/>
        <end position="416"/>
    </location>
</feature>